<feature type="region of interest" description="Disordered" evidence="1">
    <location>
        <begin position="1"/>
        <end position="26"/>
    </location>
</feature>
<evidence type="ECO:0000313" key="2">
    <source>
        <dbReference type="EMBL" id="PKI70265.1"/>
    </source>
</evidence>
<reference evidence="2 3" key="1">
    <citation type="submission" date="2017-11" db="EMBL/GenBank/DDBJ databases">
        <title>De-novo sequencing of pomegranate (Punica granatum L.) genome.</title>
        <authorList>
            <person name="Akparov Z."/>
            <person name="Amiraslanov A."/>
            <person name="Hajiyeva S."/>
            <person name="Abbasov M."/>
            <person name="Kaur K."/>
            <person name="Hamwieh A."/>
            <person name="Solovyev V."/>
            <person name="Salamov A."/>
            <person name="Braich B."/>
            <person name="Kosarev P."/>
            <person name="Mahmoud A."/>
            <person name="Hajiyev E."/>
            <person name="Babayeva S."/>
            <person name="Izzatullayeva V."/>
            <person name="Mammadov A."/>
            <person name="Mammadov A."/>
            <person name="Sharifova S."/>
            <person name="Ojaghi J."/>
            <person name="Eynullazada K."/>
            <person name="Bayramov B."/>
            <person name="Abdulazimova A."/>
            <person name="Shahmuradov I."/>
        </authorList>
    </citation>
    <scope>NUCLEOTIDE SEQUENCE [LARGE SCALE GENOMIC DNA]</scope>
    <source>
        <strain evidence="3">cv. AG2017</strain>
        <tissue evidence="2">Leaf</tissue>
    </source>
</reference>
<gene>
    <name evidence="2" type="ORF">CRG98_009342</name>
</gene>
<organism evidence="2 3">
    <name type="scientific">Punica granatum</name>
    <name type="common">Pomegranate</name>
    <dbReference type="NCBI Taxonomy" id="22663"/>
    <lineage>
        <taxon>Eukaryota</taxon>
        <taxon>Viridiplantae</taxon>
        <taxon>Streptophyta</taxon>
        <taxon>Embryophyta</taxon>
        <taxon>Tracheophyta</taxon>
        <taxon>Spermatophyta</taxon>
        <taxon>Magnoliopsida</taxon>
        <taxon>eudicotyledons</taxon>
        <taxon>Gunneridae</taxon>
        <taxon>Pentapetalae</taxon>
        <taxon>rosids</taxon>
        <taxon>malvids</taxon>
        <taxon>Myrtales</taxon>
        <taxon>Lythraceae</taxon>
        <taxon>Punica</taxon>
    </lineage>
</organism>
<accession>A0A2I0KP39</accession>
<feature type="compositionally biased region" description="Basic and acidic residues" evidence="1">
    <location>
        <begin position="70"/>
        <end position="92"/>
    </location>
</feature>
<evidence type="ECO:0000256" key="1">
    <source>
        <dbReference type="SAM" id="MobiDB-lite"/>
    </source>
</evidence>
<keyword evidence="3" id="KW-1185">Reference proteome</keyword>
<name>A0A2I0KP39_PUNGR</name>
<dbReference type="Proteomes" id="UP000233551">
    <property type="component" value="Unassembled WGS sequence"/>
</dbReference>
<proteinExistence type="predicted"/>
<feature type="compositionally biased region" description="Basic and acidic residues" evidence="1">
    <location>
        <begin position="1"/>
        <end position="14"/>
    </location>
</feature>
<dbReference type="AlphaFoldDB" id="A0A2I0KP39"/>
<feature type="region of interest" description="Disordered" evidence="1">
    <location>
        <begin position="70"/>
        <end position="99"/>
    </location>
</feature>
<dbReference type="EMBL" id="PGOL01000465">
    <property type="protein sequence ID" value="PKI70265.1"/>
    <property type="molecule type" value="Genomic_DNA"/>
</dbReference>
<evidence type="ECO:0000313" key="3">
    <source>
        <dbReference type="Proteomes" id="UP000233551"/>
    </source>
</evidence>
<protein>
    <submittedName>
        <fullName evidence="2">Uncharacterized protein</fullName>
    </submittedName>
</protein>
<comment type="caution">
    <text evidence="2">The sequence shown here is derived from an EMBL/GenBank/DDBJ whole genome shotgun (WGS) entry which is preliminary data.</text>
</comment>
<feature type="region of interest" description="Disordered" evidence="1">
    <location>
        <begin position="147"/>
        <end position="166"/>
    </location>
</feature>
<sequence length="181" mass="20160">MTKTPKVDETDHANKTRTRTGCPFPTTNQAIEEAIPDPRKVKGAFGHQGGKLKTSLTWLRCCHDLRRIDKTTPTHENGKHKTSRNDLSRGKEAVYGPRKPRGIFGHLPWGEAERLLGSPEPTRSPRLRFKPFPDMLAQVEESGKNRFGKLVLPPGMNRPESVKSGRLVDPTGNLACRGCTD</sequence>